<keyword evidence="3" id="KW-0732">Signal</keyword>
<dbReference type="Pfam" id="PF09430">
    <property type="entry name" value="EMC7_beta-sandw"/>
    <property type="match status" value="1"/>
</dbReference>
<dbReference type="InterPro" id="IPR019008">
    <property type="entry name" value="Beta_sandwich_EMC7"/>
</dbReference>
<gene>
    <name evidence="9" type="ORF">CROQUDRAFT_656024</name>
</gene>
<name>A0A9P6TE68_9BASI</name>
<evidence type="ECO:0000256" key="7">
    <source>
        <dbReference type="SAM" id="Phobius"/>
    </source>
</evidence>
<evidence type="ECO:0000256" key="5">
    <source>
        <dbReference type="ARBA" id="ARBA00023136"/>
    </source>
</evidence>
<evidence type="ECO:0000256" key="3">
    <source>
        <dbReference type="ARBA" id="ARBA00022729"/>
    </source>
</evidence>
<keyword evidence="2 7" id="KW-0812">Transmembrane</keyword>
<dbReference type="PANTHER" id="PTHR13605:SF4">
    <property type="entry name" value="ER MEMBRANE PROTEIN COMPLEX SUBUNIT 7"/>
    <property type="match status" value="1"/>
</dbReference>
<feature type="region of interest" description="Disordered" evidence="6">
    <location>
        <begin position="210"/>
        <end position="245"/>
    </location>
</feature>
<evidence type="ECO:0000256" key="1">
    <source>
        <dbReference type="ARBA" id="ARBA00004167"/>
    </source>
</evidence>
<organism evidence="9 10">
    <name type="scientific">Cronartium quercuum f. sp. fusiforme G11</name>
    <dbReference type="NCBI Taxonomy" id="708437"/>
    <lineage>
        <taxon>Eukaryota</taxon>
        <taxon>Fungi</taxon>
        <taxon>Dikarya</taxon>
        <taxon>Basidiomycota</taxon>
        <taxon>Pucciniomycotina</taxon>
        <taxon>Pucciniomycetes</taxon>
        <taxon>Pucciniales</taxon>
        <taxon>Coleosporiaceae</taxon>
        <taxon>Cronartium</taxon>
    </lineage>
</organism>
<comment type="caution">
    <text evidence="9">The sequence shown here is derived from an EMBL/GenBank/DDBJ whole genome shotgun (WGS) entry which is preliminary data.</text>
</comment>
<sequence length="245" mass="27035">MVILSSFFRFPILLLTLTWTSTFAISIDIVGQIAWNSVLPDITLISPDSRVTIGTRQQDRAFIRRDGSFVLQDVRPGKHVLRVACREVSFLPISIEVSELADESPIVRPYVPGQAPAPFGHSEPQLSYPIRLLPRARLQYVEVRAGFNPISMLLSNPMYLLMGGMAVFMMVMPKIMNMMDPEALAEVQANQANMRKQMASMQDLDLTSGLSKLLASSGGEESSDPSTSKSATSATKSGSNTRRRK</sequence>
<feature type="transmembrane region" description="Helical" evidence="7">
    <location>
        <begin position="12"/>
        <end position="35"/>
    </location>
</feature>
<proteinExistence type="predicted"/>
<dbReference type="GO" id="GO:0072546">
    <property type="term" value="C:EMC complex"/>
    <property type="evidence" value="ECO:0007669"/>
    <property type="project" value="TreeGrafter"/>
</dbReference>
<dbReference type="OrthoDB" id="27095at2759"/>
<accession>A0A9P6TE68</accession>
<evidence type="ECO:0000313" key="9">
    <source>
        <dbReference type="EMBL" id="KAG0147458.1"/>
    </source>
</evidence>
<keyword evidence="10" id="KW-1185">Reference proteome</keyword>
<keyword evidence="4 7" id="KW-1133">Transmembrane helix</keyword>
<dbReference type="EMBL" id="MU167247">
    <property type="protein sequence ID" value="KAG0147458.1"/>
    <property type="molecule type" value="Genomic_DNA"/>
</dbReference>
<evidence type="ECO:0000256" key="2">
    <source>
        <dbReference type="ARBA" id="ARBA00022692"/>
    </source>
</evidence>
<feature type="domain" description="ER membrane protein complex subunit 7 beta-sandwich" evidence="8">
    <location>
        <begin position="46"/>
        <end position="161"/>
    </location>
</feature>
<dbReference type="AlphaFoldDB" id="A0A9P6TE68"/>
<dbReference type="Proteomes" id="UP000886653">
    <property type="component" value="Unassembled WGS sequence"/>
</dbReference>
<evidence type="ECO:0000313" key="10">
    <source>
        <dbReference type="Proteomes" id="UP000886653"/>
    </source>
</evidence>
<keyword evidence="5 7" id="KW-0472">Membrane</keyword>
<feature type="transmembrane region" description="Helical" evidence="7">
    <location>
        <begin position="150"/>
        <end position="171"/>
    </location>
</feature>
<dbReference type="InterPro" id="IPR039163">
    <property type="entry name" value="EMC7"/>
</dbReference>
<comment type="subcellular location">
    <subcellularLocation>
        <location evidence="1">Membrane</location>
        <topology evidence="1">Single-pass membrane protein</topology>
    </subcellularLocation>
</comment>
<evidence type="ECO:0000256" key="4">
    <source>
        <dbReference type="ARBA" id="ARBA00022989"/>
    </source>
</evidence>
<protein>
    <recommendedName>
        <fullName evidence="8">ER membrane protein complex subunit 7 beta-sandwich domain-containing protein</fullName>
    </recommendedName>
</protein>
<evidence type="ECO:0000256" key="6">
    <source>
        <dbReference type="SAM" id="MobiDB-lite"/>
    </source>
</evidence>
<dbReference type="PANTHER" id="PTHR13605">
    <property type="entry name" value="ER MEMBRANE PROTEIN COMPLEX SUBUNIT 7"/>
    <property type="match status" value="1"/>
</dbReference>
<reference evidence="9" key="1">
    <citation type="submission" date="2013-11" db="EMBL/GenBank/DDBJ databases">
        <title>Genome sequence of the fusiform rust pathogen reveals effectors for host alternation and coevolution with pine.</title>
        <authorList>
            <consortium name="DOE Joint Genome Institute"/>
            <person name="Smith K."/>
            <person name="Pendleton A."/>
            <person name="Kubisiak T."/>
            <person name="Anderson C."/>
            <person name="Salamov A."/>
            <person name="Aerts A."/>
            <person name="Riley R."/>
            <person name="Clum A."/>
            <person name="Lindquist E."/>
            <person name="Ence D."/>
            <person name="Campbell M."/>
            <person name="Kronenberg Z."/>
            <person name="Feau N."/>
            <person name="Dhillon B."/>
            <person name="Hamelin R."/>
            <person name="Burleigh J."/>
            <person name="Smith J."/>
            <person name="Yandell M."/>
            <person name="Nelson C."/>
            <person name="Grigoriev I."/>
            <person name="Davis J."/>
        </authorList>
    </citation>
    <scope>NUCLEOTIDE SEQUENCE</scope>
    <source>
        <strain evidence="9">G11</strain>
    </source>
</reference>
<evidence type="ECO:0000259" key="8">
    <source>
        <dbReference type="Pfam" id="PF09430"/>
    </source>
</evidence>